<dbReference type="Proteomes" id="UP000578449">
    <property type="component" value="Unassembled WGS sequence"/>
</dbReference>
<evidence type="ECO:0000313" key="4">
    <source>
        <dbReference type="Proteomes" id="UP000578449"/>
    </source>
</evidence>
<keyword evidence="1" id="KW-0812">Transmembrane</keyword>
<dbReference type="InterPro" id="IPR036551">
    <property type="entry name" value="Flavin_trans-like"/>
</dbReference>
<dbReference type="GO" id="GO:0015937">
    <property type="term" value="P:coenzyme A biosynthetic process"/>
    <property type="evidence" value="ECO:0007669"/>
    <property type="project" value="TreeGrafter"/>
</dbReference>
<evidence type="ECO:0000313" key="3">
    <source>
        <dbReference type="EMBL" id="MBB5133650.1"/>
    </source>
</evidence>
<dbReference type="Pfam" id="PF02441">
    <property type="entry name" value="Flavoprotein"/>
    <property type="match status" value="1"/>
</dbReference>
<dbReference type="GO" id="GO:0071513">
    <property type="term" value="C:phosphopantothenoylcysteine decarboxylase complex"/>
    <property type="evidence" value="ECO:0007669"/>
    <property type="project" value="TreeGrafter"/>
</dbReference>
<dbReference type="Gene3D" id="3.40.50.1950">
    <property type="entry name" value="Flavin prenyltransferase-like"/>
    <property type="match status" value="1"/>
</dbReference>
<dbReference type="AlphaFoldDB" id="A0A840P887"/>
<keyword evidence="1" id="KW-1133">Transmembrane helix</keyword>
<dbReference type="RefSeq" id="WP_185050594.1">
    <property type="nucleotide sequence ID" value="NZ_BAABIX010000001.1"/>
</dbReference>
<gene>
    <name evidence="3" type="ORF">HNP84_003376</name>
</gene>
<keyword evidence="1" id="KW-0472">Membrane</keyword>
<dbReference type="InterPro" id="IPR003382">
    <property type="entry name" value="Flavoprotein"/>
</dbReference>
<organism evidence="3 4">
    <name type="scientific">Thermocatellispora tengchongensis</name>
    <dbReference type="NCBI Taxonomy" id="1073253"/>
    <lineage>
        <taxon>Bacteria</taxon>
        <taxon>Bacillati</taxon>
        <taxon>Actinomycetota</taxon>
        <taxon>Actinomycetes</taxon>
        <taxon>Streptosporangiales</taxon>
        <taxon>Streptosporangiaceae</taxon>
        <taxon>Thermocatellispora</taxon>
    </lineage>
</organism>
<feature type="domain" description="Flavoprotein" evidence="2">
    <location>
        <begin position="19"/>
        <end position="151"/>
    </location>
</feature>
<proteinExistence type="predicted"/>
<comment type="caution">
    <text evidence="3">The sequence shown here is derived from an EMBL/GenBank/DDBJ whole genome shotgun (WGS) entry which is preliminary data.</text>
</comment>
<dbReference type="PANTHER" id="PTHR14359">
    <property type="entry name" value="HOMO-OLIGOMERIC FLAVIN CONTAINING CYS DECARBOXYLASE FAMILY"/>
    <property type="match status" value="1"/>
</dbReference>
<dbReference type="PANTHER" id="PTHR14359:SF6">
    <property type="entry name" value="PHOSPHOPANTOTHENOYLCYSTEINE DECARBOXYLASE"/>
    <property type="match status" value="1"/>
</dbReference>
<sequence length="212" mass="21888">MGVSTGTVPRQAAPDVVERLLVGVSGSVGVINIASYLVVLRSLPAREIRVVTTEAAERIVPASTIALYCDEVVSGGPDGPRSAAHVELAQWASLFVVLPASANTIGMAANGLAPNLLTATIMAAPPGVVFFPNMNQSMWSNPALKRNLAALQKDGHVVVRPPIRKALEVGTGEMVDAPVLPTPEEICVALRSLVAARTAEADGERAGGAAAR</sequence>
<feature type="transmembrane region" description="Helical" evidence="1">
    <location>
        <begin position="20"/>
        <end position="39"/>
    </location>
</feature>
<dbReference type="EMBL" id="JACHGN010000006">
    <property type="protein sequence ID" value="MBB5133650.1"/>
    <property type="molecule type" value="Genomic_DNA"/>
</dbReference>
<protein>
    <submittedName>
        <fullName evidence="3">Phosphopantothenoylcysteine synthetase/decarboxylase</fullName>
    </submittedName>
</protein>
<evidence type="ECO:0000256" key="1">
    <source>
        <dbReference type="SAM" id="Phobius"/>
    </source>
</evidence>
<reference evidence="3 4" key="1">
    <citation type="submission" date="2020-08" db="EMBL/GenBank/DDBJ databases">
        <title>Genomic Encyclopedia of Type Strains, Phase IV (KMG-IV): sequencing the most valuable type-strain genomes for metagenomic binning, comparative biology and taxonomic classification.</title>
        <authorList>
            <person name="Goeker M."/>
        </authorList>
    </citation>
    <scope>NUCLEOTIDE SEQUENCE [LARGE SCALE GENOMIC DNA]</scope>
    <source>
        <strain evidence="3 4">DSM 45615</strain>
    </source>
</reference>
<name>A0A840P887_9ACTN</name>
<dbReference type="GO" id="GO:0004633">
    <property type="term" value="F:phosphopantothenoylcysteine decarboxylase activity"/>
    <property type="evidence" value="ECO:0007669"/>
    <property type="project" value="TreeGrafter"/>
</dbReference>
<keyword evidence="4" id="KW-1185">Reference proteome</keyword>
<dbReference type="GO" id="GO:0010181">
    <property type="term" value="F:FMN binding"/>
    <property type="evidence" value="ECO:0007669"/>
    <property type="project" value="TreeGrafter"/>
</dbReference>
<dbReference type="SUPFAM" id="SSF52507">
    <property type="entry name" value="Homo-oligomeric flavin-containing Cys decarboxylases, HFCD"/>
    <property type="match status" value="1"/>
</dbReference>
<evidence type="ECO:0000259" key="2">
    <source>
        <dbReference type="Pfam" id="PF02441"/>
    </source>
</evidence>
<accession>A0A840P887</accession>